<reference evidence="2" key="1">
    <citation type="journal article" date="2020" name="bioRxiv">
        <title>A rank-normalized archaeal taxonomy based on genome phylogeny resolves widespread incomplete and uneven classifications.</title>
        <authorList>
            <person name="Rinke C."/>
            <person name="Chuvochina M."/>
            <person name="Mussig A.J."/>
            <person name="Chaumeil P.-A."/>
            <person name="Waite D.W."/>
            <person name="Whitman W.B."/>
            <person name="Parks D.H."/>
            <person name="Hugenholtz P."/>
        </authorList>
    </citation>
    <scope>NUCLEOTIDE SEQUENCE</scope>
    <source>
        <strain evidence="2">UBA8876</strain>
    </source>
</reference>
<feature type="region of interest" description="Disordered" evidence="1">
    <location>
        <begin position="1"/>
        <end position="24"/>
    </location>
</feature>
<evidence type="ECO:0000313" key="2">
    <source>
        <dbReference type="EMBL" id="HIH92813.1"/>
    </source>
</evidence>
<evidence type="ECO:0000313" key="3">
    <source>
        <dbReference type="Proteomes" id="UP000600774"/>
    </source>
</evidence>
<dbReference type="EMBL" id="DUJU01000021">
    <property type="protein sequence ID" value="HIH92813.1"/>
    <property type="molecule type" value="Genomic_DNA"/>
</dbReference>
<accession>A0A832S824</accession>
<feature type="compositionally biased region" description="Basic and acidic residues" evidence="1">
    <location>
        <begin position="47"/>
        <end position="61"/>
    </location>
</feature>
<dbReference type="RefSeq" id="WP_048065798.1">
    <property type="nucleotide sequence ID" value="NZ_DUJU01000021.1"/>
</dbReference>
<organism evidence="2 3">
    <name type="scientific">Methanosarcina acetivorans</name>
    <dbReference type="NCBI Taxonomy" id="2214"/>
    <lineage>
        <taxon>Archaea</taxon>
        <taxon>Methanobacteriati</taxon>
        <taxon>Methanobacteriota</taxon>
        <taxon>Stenosarchaea group</taxon>
        <taxon>Methanomicrobia</taxon>
        <taxon>Methanosarcinales</taxon>
        <taxon>Methanosarcinaceae</taxon>
        <taxon>Methanosarcina</taxon>
    </lineage>
</organism>
<dbReference type="GeneID" id="24783081"/>
<proteinExistence type="predicted"/>
<gene>
    <name evidence="2" type="ORF">HA338_01820</name>
</gene>
<evidence type="ECO:0000256" key="1">
    <source>
        <dbReference type="SAM" id="MobiDB-lite"/>
    </source>
</evidence>
<feature type="region of interest" description="Disordered" evidence="1">
    <location>
        <begin position="36"/>
        <end position="72"/>
    </location>
</feature>
<feature type="compositionally biased region" description="Basic and acidic residues" evidence="1">
    <location>
        <begin position="1"/>
        <end position="17"/>
    </location>
</feature>
<name>A0A832S824_9EURY</name>
<comment type="caution">
    <text evidence="2">The sequence shown here is derived from an EMBL/GenBank/DDBJ whole genome shotgun (WGS) entry which is preliminary data.</text>
</comment>
<dbReference type="AlphaFoldDB" id="A0A832S824"/>
<sequence length="72" mass="8140">MTEKATVEPIDPMEKARGGRKKPLVSCEKYDEEERKALLGEEEQETEEAKVEPIHPSEQRGGKKKGLLDTCK</sequence>
<dbReference type="Proteomes" id="UP000600774">
    <property type="component" value="Unassembled WGS sequence"/>
</dbReference>
<protein>
    <submittedName>
        <fullName evidence="2">Uncharacterized protein</fullName>
    </submittedName>
</protein>